<dbReference type="InterPro" id="IPR013783">
    <property type="entry name" value="Ig-like_fold"/>
</dbReference>
<evidence type="ECO:0000256" key="3">
    <source>
        <dbReference type="ARBA" id="ARBA00022801"/>
    </source>
</evidence>
<dbReference type="GO" id="GO:0031222">
    <property type="term" value="P:arabinan catabolic process"/>
    <property type="evidence" value="ECO:0007669"/>
    <property type="project" value="TreeGrafter"/>
</dbReference>
<dbReference type="SUPFAM" id="SSF52279">
    <property type="entry name" value="Beta-D-glucan exohydrolase, C-terminal domain"/>
    <property type="match status" value="1"/>
</dbReference>
<dbReference type="Pfam" id="PF01915">
    <property type="entry name" value="Glyco_hydro_3_C"/>
    <property type="match status" value="1"/>
</dbReference>
<feature type="domain" description="Fibronectin type III-like" evidence="4">
    <location>
        <begin position="618"/>
        <end position="687"/>
    </location>
</feature>
<dbReference type="EMBL" id="CP017831">
    <property type="protein sequence ID" value="AOZ95225.1"/>
    <property type="molecule type" value="Genomic_DNA"/>
</dbReference>
<dbReference type="InterPro" id="IPR017853">
    <property type="entry name" value="GH"/>
</dbReference>
<dbReference type="RefSeq" id="WP_071175034.1">
    <property type="nucleotide sequence ID" value="NZ_CP017831.1"/>
</dbReference>
<evidence type="ECO:0000256" key="1">
    <source>
        <dbReference type="ARBA" id="ARBA00005336"/>
    </source>
</evidence>
<reference evidence="6" key="1">
    <citation type="submission" date="2016-10" db="EMBL/GenBank/DDBJ databases">
        <title>The complete genome sequence of the rumen bacterium Butyrivibrio hungatei MB2003.</title>
        <authorList>
            <person name="Palevich N."/>
            <person name="Kelly W.J."/>
            <person name="Leahy S.C."/>
            <person name="Altermann E."/>
            <person name="Rakonjac J."/>
            <person name="Attwood G.T."/>
        </authorList>
    </citation>
    <scope>NUCLEOTIDE SEQUENCE [LARGE SCALE GENOMIC DNA]</scope>
    <source>
        <strain evidence="6">MB2003</strain>
    </source>
</reference>
<protein>
    <submittedName>
        <fullName evidence="5">Beta-xylosidase Xyl3A</fullName>
    </submittedName>
</protein>
<dbReference type="PANTHER" id="PTHR42721:SF3">
    <property type="entry name" value="BETA-D-XYLOSIDASE 5-RELATED"/>
    <property type="match status" value="1"/>
</dbReference>
<dbReference type="InterPro" id="IPR026891">
    <property type="entry name" value="Fn3-like"/>
</dbReference>
<keyword evidence="6" id="KW-1185">Reference proteome</keyword>
<dbReference type="Pfam" id="PF00933">
    <property type="entry name" value="Glyco_hydro_3"/>
    <property type="match status" value="1"/>
</dbReference>
<dbReference type="GO" id="GO:0046556">
    <property type="term" value="F:alpha-L-arabinofuranosidase activity"/>
    <property type="evidence" value="ECO:0007669"/>
    <property type="project" value="TreeGrafter"/>
</dbReference>
<proteinExistence type="inferred from homology"/>
<dbReference type="Gene3D" id="3.40.50.1700">
    <property type="entry name" value="Glycoside hydrolase family 3 C-terminal domain"/>
    <property type="match status" value="1"/>
</dbReference>
<dbReference type="Proteomes" id="UP000179284">
    <property type="component" value="Chromosome I"/>
</dbReference>
<dbReference type="Gene3D" id="2.60.40.10">
    <property type="entry name" value="Immunoglobulins"/>
    <property type="match status" value="1"/>
</dbReference>
<gene>
    <name evidence="5" type="ORF">bhn_I0189</name>
</gene>
<dbReference type="SMART" id="SM01217">
    <property type="entry name" value="Fn3_like"/>
    <property type="match status" value="1"/>
</dbReference>
<dbReference type="InterPro" id="IPR036881">
    <property type="entry name" value="Glyco_hydro_3_C_sf"/>
</dbReference>
<dbReference type="InterPro" id="IPR001764">
    <property type="entry name" value="Glyco_hydro_3_N"/>
</dbReference>
<dbReference type="InterPro" id="IPR002772">
    <property type="entry name" value="Glyco_hydro_3_C"/>
</dbReference>
<name>A0A1D9NZ58_9FIRM</name>
<keyword evidence="3" id="KW-0378">Hydrolase</keyword>
<sequence>MNREEARKRAKELVAKMTVDEKASQLRYDAPAIDRLGIPAYNWWNEALHGVARAGTATMFPQAIGLAAAFDEDLMGAIGEIVAIEARAKYNEQSKREDRDIYKGLTFWAPNVNIFRDPRWGRGHETYGEDPYLTSRLAVPFVKGMQGDGEYMKVAACAKHFAVHSGPEGERHFFDAKASKKDLEETYLPAFEACVKEAGVEAVMGAYNRTNGEPCCANKPLMVDTLRDKWGFEGHFVSDCWAIKDFHENHKVTSSPEESAKLALEMGCDLNCGCTYQTIMNAYRAGILDEKLITTSCERLFTTRFLLGMFDKTEYDEIPFEKVECKEHLAVASRAARESVVLLKNDGLLPLDKSKIRTIGVVGPNANSRLSLIGNYHGTASRYITVLEGIQDKVGDDVRVLYSEGSDIFKNNISNLADPNLPDRLSEAQAVADHSDVVVVVVGLDENLEGEEGDAGNQFASGDKINLNLPLCQRQLLYSVLECGKPTIVIDMAGSAIDLSKAQEEANAVLQAWYPGARGGKDVADILFGDVSPSGKLPVTFYASADDIPDFKDYSMKNRTYRYFTGTPLYPFGYGLTYGDCYVKPDLHLHMDNGSKDGLVDAELTVKVANDGKVDTDEVVQVYIKDLDSKFATTHPSLCGFKRVHVPAGSEVEVTVKLDKKAFTSVNEEGERKIFAKNFKLYAGCQQPDTRSKELTGHECVEIGVTL</sequence>
<dbReference type="Gene3D" id="3.20.20.300">
    <property type="entry name" value="Glycoside hydrolase, family 3, N-terminal domain"/>
    <property type="match status" value="1"/>
</dbReference>
<keyword evidence="2" id="KW-0732">Signal</keyword>
<comment type="similarity">
    <text evidence="1">Belongs to the glycosyl hydrolase 3 family.</text>
</comment>
<evidence type="ECO:0000313" key="5">
    <source>
        <dbReference type="EMBL" id="AOZ95225.1"/>
    </source>
</evidence>
<dbReference type="GO" id="GO:0045493">
    <property type="term" value="P:xylan catabolic process"/>
    <property type="evidence" value="ECO:0007669"/>
    <property type="project" value="InterPro"/>
</dbReference>
<dbReference type="PANTHER" id="PTHR42721">
    <property type="entry name" value="SUGAR HYDROLASE-RELATED"/>
    <property type="match status" value="1"/>
</dbReference>
<dbReference type="PRINTS" id="PR00133">
    <property type="entry name" value="GLHYDRLASE3"/>
</dbReference>
<dbReference type="InterPro" id="IPR044993">
    <property type="entry name" value="BXL"/>
</dbReference>
<evidence type="ECO:0000313" key="6">
    <source>
        <dbReference type="Proteomes" id="UP000179284"/>
    </source>
</evidence>
<dbReference type="Pfam" id="PF14310">
    <property type="entry name" value="Fn3-like"/>
    <property type="match status" value="1"/>
</dbReference>
<dbReference type="OrthoDB" id="9805821at2"/>
<evidence type="ECO:0000256" key="2">
    <source>
        <dbReference type="ARBA" id="ARBA00022729"/>
    </source>
</evidence>
<accession>A0A1D9NZ58</accession>
<dbReference type="KEGG" id="bhu:bhn_I0189"/>
<dbReference type="GO" id="GO:0009044">
    <property type="term" value="F:xylan 1,4-beta-xylosidase activity"/>
    <property type="evidence" value="ECO:0007669"/>
    <property type="project" value="InterPro"/>
</dbReference>
<evidence type="ECO:0000259" key="4">
    <source>
        <dbReference type="SMART" id="SM01217"/>
    </source>
</evidence>
<dbReference type="AlphaFoldDB" id="A0A1D9NZ58"/>
<organism evidence="5 6">
    <name type="scientific">Butyrivibrio hungatei</name>
    <dbReference type="NCBI Taxonomy" id="185008"/>
    <lineage>
        <taxon>Bacteria</taxon>
        <taxon>Bacillati</taxon>
        <taxon>Bacillota</taxon>
        <taxon>Clostridia</taxon>
        <taxon>Lachnospirales</taxon>
        <taxon>Lachnospiraceae</taxon>
        <taxon>Butyrivibrio</taxon>
    </lineage>
</organism>
<dbReference type="InterPro" id="IPR036962">
    <property type="entry name" value="Glyco_hydro_3_N_sf"/>
</dbReference>
<dbReference type="SUPFAM" id="SSF51445">
    <property type="entry name" value="(Trans)glycosidases"/>
    <property type="match status" value="1"/>
</dbReference>